<evidence type="ECO:0000256" key="3">
    <source>
        <dbReference type="ARBA" id="ARBA00022801"/>
    </source>
</evidence>
<dbReference type="EC" id="3.6.4.13" evidence="1"/>
<dbReference type="Pfam" id="PF00271">
    <property type="entry name" value="Helicase_C"/>
    <property type="match status" value="1"/>
</dbReference>
<dbReference type="PROSITE" id="PS00690">
    <property type="entry name" value="DEAH_ATP_HELICASE"/>
    <property type="match status" value="1"/>
</dbReference>
<dbReference type="Proteomes" id="UP000015104">
    <property type="component" value="Unassembled WGS sequence"/>
</dbReference>
<dbReference type="GO" id="GO:0005524">
    <property type="term" value="F:ATP binding"/>
    <property type="evidence" value="ECO:0007669"/>
    <property type="project" value="UniProtKB-KW"/>
</dbReference>
<evidence type="ECO:0000313" key="10">
    <source>
        <dbReference type="Proteomes" id="UP000015104"/>
    </source>
</evidence>
<name>T1L399_TETUR</name>
<sequence length="616" mass="69677">MNSNHVGGKSHANHASSESLSSTSLLTIHQYRSKLMDIIDTEPIFVLIGATGSGKTTQLPQWCLQSKHSVGESEGSLTSKCRVVGITQPRRVAAVSIATRVANEMKTNLGQLVGYSVRFDEVLSPATRIKFMTDGMLLRESLYDPLLRKYSFIILDEAHERSIQTDILFAIVKKAFHARKKNGLSSLRVVIMSATMNVDKFSNYFDQCPVFKIAGRHHPIEILHAEQDLTDTIHASLVTVFQIHRTQPTGDILVFCTGQEEIENMVSVTRETCFQLPQEQRNLVPLPLYAALPFNAQFKIFKSFSGKRKVIFATNIAETSITISGIKYVVDCGKFKCRRYKPSSGMDTLKIETISQAQAWQRAGRAGRESSGICYRLYSRETYENMPKEMVPEMLRCNLASVLLHLAAIGIKDFTKFDFMDKPSIENVNKSTELLISLGAITKDENNWYQITHLGRQMVNFPLDPRLAKILIASAELGCSEEILSVISLLSVENVFHIPPHKKEEANEVHKKFRSTEGDHVMLLKLYRAYKAAKGNKEWCKENYIDFRNMRMVANIRQQMAALYERTNFTKNSCGANTELVRKCITVGLYHNLAVIGKEGEYRTIFNYCEIHLFNS</sequence>
<comment type="catalytic activity">
    <reaction evidence="6">
        <text>ATP + H2O = ADP + phosphate + H(+)</text>
        <dbReference type="Rhea" id="RHEA:13065"/>
        <dbReference type="ChEBI" id="CHEBI:15377"/>
        <dbReference type="ChEBI" id="CHEBI:15378"/>
        <dbReference type="ChEBI" id="CHEBI:30616"/>
        <dbReference type="ChEBI" id="CHEBI:43474"/>
        <dbReference type="ChEBI" id="CHEBI:456216"/>
        <dbReference type="EC" id="3.6.4.13"/>
    </reaction>
</comment>
<reference evidence="9" key="2">
    <citation type="submission" date="2015-06" db="UniProtKB">
        <authorList>
            <consortium name="EnsemblMetazoa"/>
        </authorList>
    </citation>
    <scope>IDENTIFICATION</scope>
</reference>
<dbReference type="PROSITE" id="PS51192">
    <property type="entry name" value="HELICASE_ATP_BIND_1"/>
    <property type="match status" value="1"/>
</dbReference>
<evidence type="ECO:0000256" key="4">
    <source>
        <dbReference type="ARBA" id="ARBA00022806"/>
    </source>
</evidence>
<dbReference type="EnsemblMetazoa" id="tetur35g00740.1">
    <property type="protein sequence ID" value="tetur35g00740.1"/>
    <property type="gene ID" value="tetur35g00740"/>
</dbReference>
<evidence type="ECO:0000259" key="7">
    <source>
        <dbReference type="PROSITE" id="PS51192"/>
    </source>
</evidence>
<evidence type="ECO:0000256" key="2">
    <source>
        <dbReference type="ARBA" id="ARBA00022741"/>
    </source>
</evidence>
<dbReference type="AlphaFoldDB" id="T1L399"/>
<reference evidence="10" key="1">
    <citation type="submission" date="2011-08" db="EMBL/GenBank/DDBJ databases">
        <authorList>
            <person name="Rombauts S."/>
        </authorList>
    </citation>
    <scope>NUCLEOTIDE SEQUENCE</scope>
    <source>
        <strain evidence="10">London</strain>
    </source>
</reference>
<dbReference type="HOGENOM" id="CLU_001832_5_11_1"/>
<dbReference type="PROSITE" id="PS51194">
    <property type="entry name" value="HELICASE_CTER"/>
    <property type="match status" value="1"/>
</dbReference>
<dbReference type="FunFam" id="3.40.50.300:FF:000145">
    <property type="entry name" value="probable ATP-dependent RNA helicase DHX40"/>
    <property type="match status" value="1"/>
</dbReference>
<keyword evidence="4" id="KW-0347">Helicase</keyword>
<evidence type="ECO:0000256" key="6">
    <source>
        <dbReference type="ARBA" id="ARBA00047984"/>
    </source>
</evidence>
<dbReference type="InterPro" id="IPR007502">
    <property type="entry name" value="Helicase-assoc_dom"/>
</dbReference>
<proteinExistence type="predicted"/>
<keyword evidence="2" id="KW-0547">Nucleotide-binding</keyword>
<organism evidence="9 10">
    <name type="scientific">Tetranychus urticae</name>
    <name type="common">Two-spotted spider mite</name>
    <dbReference type="NCBI Taxonomy" id="32264"/>
    <lineage>
        <taxon>Eukaryota</taxon>
        <taxon>Metazoa</taxon>
        <taxon>Ecdysozoa</taxon>
        <taxon>Arthropoda</taxon>
        <taxon>Chelicerata</taxon>
        <taxon>Arachnida</taxon>
        <taxon>Acari</taxon>
        <taxon>Acariformes</taxon>
        <taxon>Trombidiformes</taxon>
        <taxon>Prostigmata</taxon>
        <taxon>Eleutherengona</taxon>
        <taxon>Raphignathae</taxon>
        <taxon>Tetranychoidea</taxon>
        <taxon>Tetranychidae</taxon>
        <taxon>Tetranychus</taxon>
    </lineage>
</organism>
<dbReference type="SMART" id="SM00487">
    <property type="entry name" value="DEXDc"/>
    <property type="match status" value="1"/>
</dbReference>
<dbReference type="InterPro" id="IPR002464">
    <property type="entry name" value="DNA/RNA_helicase_DEAH_CS"/>
</dbReference>
<dbReference type="InterPro" id="IPR011545">
    <property type="entry name" value="DEAD/DEAH_box_helicase_dom"/>
</dbReference>
<evidence type="ECO:0000256" key="5">
    <source>
        <dbReference type="ARBA" id="ARBA00022840"/>
    </source>
</evidence>
<keyword evidence="3" id="KW-0378">Hydrolase</keyword>
<dbReference type="Gene3D" id="1.20.120.1080">
    <property type="match status" value="1"/>
</dbReference>
<keyword evidence="5" id="KW-0067">ATP-binding</keyword>
<dbReference type="SUPFAM" id="SSF52540">
    <property type="entry name" value="P-loop containing nucleoside triphosphate hydrolases"/>
    <property type="match status" value="1"/>
</dbReference>
<dbReference type="CDD" id="cd18791">
    <property type="entry name" value="SF2_C_RHA"/>
    <property type="match status" value="1"/>
</dbReference>
<dbReference type="Pfam" id="PF00270">
    <property type="entry name" value="DEAD"/>
    <property type="match status" value="1"/>
</dbReference>
<dbReference type="SMART" id="SM00490">
    <property type="entry name" value="HELICc"/>
    <property type="match status" value="1"/>
</dbReference>
<dbReference type="GO" id="GO:0005730">
    <property type="term" value="C:nucleolus"/>
    <property type="evidence" value="ECO:0007669"/>
    <property type="project" value="UniProtKB-ARBA"/>
</dbReference>
<dbReference type="STRING" id="32264.T1L399"/>
<evidence type="ECO:0000259" key="8">
    <source>
        <dbReference type="PROSITE" id="PS51194"/>
    </source>
</evidence>
<dbReference type="GO" id="GO:0003725">
    <property type="term" value="F:double-stranded RNA binding"/>
    <property type="evidence" value="ECO:0007669"/>
    <property type="project" value="TreeGrafter"/>
</dbReference>
<dbReference type="Gene3D" id="3.40.50.300">
    <property type="entry name" value="P-loop containing nucleotide triphosphate hydrolases"/>
    <property type="match status" value="2"/>
</dbReference>
<feature type="domain" description="Helicase ATP-binding" evidence="7">
    <location>
        <begin position="36"/>
        <end position="214"/>
    </location>
</feature>
<dbReference type="GO" id="GO:0016787">
    <property type="term" value="F:hydrolase activity"/>
    <property type="evidence" value="ECO:0007669"/>
    <property type="project" value="UniProtKB-KW"/>
</dbReference>
<dbReference type="Pfam" id="PF21010">
    <property type="entry name" value="HA2_C"/>
    <property type="match status" value="1"/>
</dbReference>
<dbReference type="InterPro" id="IPR027417">
    <property type="entry name" value="P-loop_NTPase"/>
</dbReference>
<dbReference type="PANTHER" id="PTHR18934">
    <property type="entry name" value="ATP-DEPENDENT RNA HELICASE"/>
    <property type="match status" value="1"/>
</dbReference>
<dbReference type="GO" id="GO:0045943">
    <property type="term" value="P:positive regulation of transcription by RNA polymerase I"/>
    <property type="evidence" value="ECO:0007669"/>
    <property type="project" value="TreeGrafter"/>
</dbReference>
<dbReference type="SMART" id="SM00847">
    <property type="entry name" value="HA2"/>
    <property type="match status" value="1"/>
</dbReference>
<dbReference type="InterPro" id="IPR001650">
    <property type="entry name" value="Helicase_C-like"/>
</dbReference>
<feature type="domain" description="Helicase C-terminal" evidence="8">
    <location>
        <begin position="236"/>
        <end position="410"/>
    </location>
</feature>
<accession>T1L399</accession>
<keyword evidence="10" id="KW-1185">Reference proteome</keyword>
<dbReference type="PANTHER" id="PTHR18934:SF118">
    <property type="entry name" value="ATP-DEPENDENT RNA HELICASE DHX33"/>
    <property type="match status" value="1"/>
</dbReference>
<evidence type="ECO:0000313" key="9">
    <source>
        <dbReference type="EnsemblMetazoa" id="tetur35g00740.1"/>
    </source>
</evidence>
<evidence type="ECO:0000256" key="1">
    <source>
        <dbReference type="ARBA" id="ARBA00012552"/>
    </source>
</evidence>
<dbReference type="InterPro" id="IPR014001">
    <property type="entry name" value="Helicase_ATP-bd"/>
</dbReference>
<dbReference type="EMBL" id="CAEY01001015">
    <property type="status" value="NOT_ANNOTATED_CDS"/>
    <property type="molecule type" value="Genomic_DNA"/>
</dbReference>
<dbReference type="GO" id="GO:0003724">
    <property type="term" value="F:RNA helicase activity"/>
    <property type="evidence" value="ECO:0007669"/>
    <property type="project" value="UniProtKB-EC"/>
</dbReference>
<protein>
    <recommendedName>
        <fullName evidence="1">RNA helicase</fullName>
        <ecNumber evidence="1">3.6.4.13</ecNumber>
    </recommendedName>
</protein>
<dbReference type="eggNOG" id="KOG0922">
    <property type="taxonomic scope" value="Eukaryota"/>
</dbReference>